<evidence type="ECO:0000313" key="3">
    <source>
        <dbReference type="Proteomes" id="UP001634747"/>
    </source>
</evidence>
<proteinExistence type="predicted"/>
<dbReference type="InterPro" id="IPR029062">
    <property type="entry name" value="Class_I_gatase-like"/>
</dbReference>
<organism evidence="2 3">
    <name type="scientific">Terriglobus aquaticus</name>
    <dbReference type="NCBI Taxonomy" id="940139"/>
    <lineage>
        <taxon>Bacteria</taxon>
        <taxon>Pseudomonadati</taxon>
        <taxon>Acidobacteriota</taxon>
        <taxon>Terriglobia</taxon>
        <taxon>Terriglobales</taxon>
        <taxon>Acidobacteriaceae</taxon>
        <taxon>Terriglobus</taxon>
    </lineage>
</organism>
<dbReference type="Gene3D" id="3.40.50.880">
    <property type="match status" value="1"/>
</dbReference>
<gene>
    <name evidence="2" type="ORF">ACK2TP_10135</name>
</gene>
<dbReference type="RefSeq" id="WP_263412387.1">
    <property type="nucleotide sequence ID" value="NZ_BAABBH010000001.1"/>
</dbReference>
<comment type="caution">
    <text evidence="2">The sequence shown here is derived from an EMBL/GenBank/DDBJ whole genome shotgun (WGS) entry which is preliminary data.</text>
</comment>
<evidence type="ECO:0000313" key="2">
    <source>
        <dbReference type="EMBL" id="MFN2976122.1"/>
    </source>
</evidence>
<reference evidence="2 3" key="1">
    <citation type="submission" date="2024-12" db="EMBL/GenBank/DDBJ databases">
        <authorList>
            <person name="Lee Y."/>
        </authorList>
    </citation>
    <scope>NUCLEOTIDE SEQUENCE [LARGE SCALE GENOMIC DNA]</scope>
    <source>
        <strain evidence="2 3">03SUJ4</strain>
    </source>
</reference>
<evidence type="ECO:0000259" key="1">
    <source>
        <dbReference type="Pfam" id="PF06283"/>
    </source>
</evidence>
<dbReference type="PANTHER" id="PTHR40469:SF2">
    <property type="entry name" value="GALACTOSE-BINDING DOMAIN-LIKE SUPERFAMILY PROTEIN"/>
    <property type="match status" value="1"/>
</dbReference>
<dbReference type="Pfam" id="PF06283">
    <property type="entry name" value="ThuA"/>
    <property type="match status" value="1"/>
</dbReference>
<sequence length="259" mass="28427">MPRSRSLALLGGCLAALLIVGLCVAQSAPKRILVYTRNYTPDGKGYVHENIAASVEAFRRIGAQHGITVDTSADPAAFTPANLSRYDALVFSNSNNDAFATDAQRDAFRAYIHAGHGFVAVHSASGSERNWPYFQQVLGGHFAFHPPQQSFTVTVADPASPVTRSLPASFRWTDECYFLDRLAPDLHILLTTPRDALALGDKAADARQFPSALPLAWTQTFDNSREFYIALGHNIDNYDNPLFTGILERGLLWTLGMNR</sequence>
<dbReference type="SUPFAM" id="SSF52317">
    <property type="entry name" value="Class I glutamine amidotransferase-like"/>
    <property type="match status" value="1"/>
</dbReference>
<dbReference type="PANTHER" id="PTHR40469">
    <property type="entry name" value="SECRETED GLYCOSYL HYDROLASE"/>
    <property type="match status" value="1"/>
</dbReference>
<name>A0ABW9KK11_9BACT</name>
<dbReference type="Proteomes" id="UP001634747">
    <property type="component" value="Unassembled WGS sequence"/>
</dbReference>
<dbReference type="InterPro" id="IPR029010">
    <property type="entry name" value="ThuA-like"/>
</dbReference>
<feature type="domain" description="ThuA-like" evidence="1">
    <location>
        <begin position="31"/>
        <end position="254"/>
    </location>
</feature>
<keyword evidence="3" id="KW-1185">Reference proteome</keyword>
<protein>
    <submittedName>
        <fullName evidence="2">ThuA domain-containing protein</fullName>
    </submittedName>
</protein>
<accession>A0ABW9KK11</accession>
<dbReference type="EMBL" id="JBJYXY010000001">
    <property type="protein sequence ID" value="MFN2976122.1"/>
    <property type="molecule type" value="Genomic_DNA"/>
</dbReference>